<dbReference type="InterPro" id="IPR043137">
    <property type="entry name" value="GGT_ssub_C"/>
</dbReference>
<accession>A0A1F6C4F6</accession>
<organism evidence="1 2">
    <name type="scientific">Handelsmanbacteria sp. (strain RIFCSPLOWO2_12_FULL_64_10)</name>
    <dbReference type="NCBI Taxonomy" id="1817868"/>
    <lineage>
        <taxon>Bacteria</taxon>
        <taxon>Candidatus Handelsmaniibacteriota</taxon>
    </lineage>
</organism>
<sequence>MTGFTTRPVILGTHGVVTAGHYLAAAAGFRMLEKGGNAVDACVAAGLACNVLEPQSNGIGGEVPILIYSAKDRRTFAVNGQGCAPKAATIDWFRSRGISVIPGDGLLPATVPGAFGSWATALMHFGKLTLQDVIEPAIELTEEGFPIYEGLSRSIAGLSDRFRAQWPSSAKVYLPDGVPPKVGAIFRNRDWADTFKKTVDAEVRNRSMGRKEAIQAAIDCFYKGEIAERAVAFARNTEVLDASGRRNRGLFDVDDFANYQTKVESPISVDYRGIRVHKCNTWCQGGVFLQQLTLLEGLDLAGLGHNSADYVHTVVEAAKLAFADREQYYGDPDFVDVPLDKLLSKDYAAQRRRLIDPARASMDLRPGDAPPSLPRVVVGDPTVYTGDTTHCDAVDAEGNMMAATPSGGWIPSSPVVEGLGFPLGTRGQMFYLDPKHANALVPGKRPRTTLTPSLATKNGDPWMAFGTPGGDAQDQWTLQFFLNVVDFGMDLQEALDAPSFHTNHFPNSFYPHSALPGRVTVEGRVARAVQEELRRRGHDLVVTGDWTNGKVMGITFDPKTGLISGAASPKNQIGYAIGR</sequence>
<dbReference type="PRINTS" id="PR01210">
    <property type="entry name" value="GGTRANSPTASE"/>
</dbReference>
<dbReference type="InterPro" id="IPR043138">
    <property type="entry name" value="GGT_lsub"/>
</dbReference>
<dbReference type="AlphaFoldDB" id="A0A1F6C4F6"/>
<dbReference type="EMBL" id="MFKF01000417">
    <property type="protein sequence ID" value="OGG44086.1"/>
    <property type="molecule type" value="Genomic_DNA"/>
</dbReference>
<gene>
    <name evidence="1" type="ORF">A3F84_00060</name>
</gene>
<dbReference type="PANTHER" id="PTHR43881">
    <property type="entry name" value="GAMMA-GLUTAMYLTRANSPEPTIDASE (AFU_ORTHOLOGUE AFUA_4G13580)"/>
    <property type="match status" value="1"/>
</dbReference>
<dbReference type="Pfam" id="PF01019">
    <property type="entry name" value="G_glu_transpept"/>
    <property type="match status" value="1"/>
</dbReference>
<dbReference type="InterPro" id="IPR029055">
    <property type="entry name" value="Ntn_hydrolases_N"/>
</dbReference>
<evidence type="ECO:0000313" key="1">
    <source>
        <dbReference type="EMBL" id="OGG44086.1"/>
    </source>
</evidence>
<protein>
    <recommendedName>
        <fullName evidence="3">Gamma-glutamyltransferase</fullName>
    </recommendedName>
</protein>
<dbReference type="Gene3D" id="1.10.246.130">
    <property type="match status" value="1"/>
</dbReference>
<dbReference type="SUPFAM" id="SSF56235">
    <property type="entry name" value="N-terminal nucleophile aminohydrolases (Ntn hydrolases)"/>
    <property type="match status" value="1"/>
</dbReference>
<dbReference type="Proteomes" id="UP000178606">
    <property type="component" value="Unassembled WGS sequence"/>
</dbReference>
<dbReference type="Gene3D" id="3.60.20.40">
    <property type="match status" value="1"/>
</dbReference>
<dbReference type="PANTHER" id="PTHR43881:SF1">
    <property type="entry name" value="GAMMA-GLUTAMYLTRANSPEPTIDASE (AFU_ORTHOLOGUE AFUA_4G13580)"/>
    <property type="match status" value="1"/>
</dbReference>
<name>A0A1F6C4F6_HANXR</name>
<evidence type="ECO:0008006" key="3">
    <source>
        <dbReference type="Google" id="ProtNLM"/>
    </source>
</evidence>
<proteinExistence type="predicted"/>
<comment type="caution">
    <text evidence="1">The sequence shown here is derived from an EMBL/GenBank/DDBJ whole genome shotgun (WGS) entry which is preliminary data.</text>
</comment>
<dbReference type="InterPro" id="IPR052896">
    <property type="entry name" value="GGT-like_enzyme"/>
</dbReference>
<evidence type="ECO:0000313" key="2">
    <source>
        <dbReference type="Proteomes" id="UP000178606"/>
    </source>
</evidence>
<reference evidence="1 2" key="1">
    <citation type="journal article" date="2016" name="Nat. Commun.">
        <title>Thousands of microbial genomes shed light on interconnected biogeochemical processes in an aquifer system.</title>
        <authorList>
            <person name="Anantharaman K."/>
            <person name="Brown C.T."/>
            <person name="Hug L.A."/>
            <person name="Sharon I."/>
            <person name="Castelle C.J."/>
            <person name="Probst A.J."/>
            <person name="Thomas B.C."/>
            <person name="Singh A."/>
            <person name="Wilkins M.J."/>
            <person name="Karaoz U."/>
            <person name="Brodie E.L."/>
            <person name="Williams K.H."/>
            <person name="Hubbard S.S."/>
            <person name="Banfield J.F."/>
        </authorList>
    </citation>
    <scope>NUCLEOTIDE SEQUENCE [LARGE SCALE GENOMIC DNA]</scope>
    <source>
        <strain evidence="2">RIFCSPLOWO2_12_FULL_64_10</strain>
    </source>
</reference>